<dbReference type="InterPro" id="IPR002347">
    <property type="entry name" value="SDR_fam"/>
</dbReference>
<dbReference type="PROSITE" id="PS00061">
    <property type="entry name" value="ADH_SHORT"/>
    <property type="match status" value="1"/>
</dbReference>
<dbReference type="SUPFAM" id="SSF51735">
    <property type="entry name" value="NAD(P)-binding Rossmann-fold domains"/>
    <property type="match status" value="1"/>
</dbReference>
<dbReference type="PANTHER" id="PTHR44196">
    <property type="entry name" value="DEHYDROGENASE/REDUCTASE SDR FAMILY MEMBER 7B"/>
    <property type="match status" value="1"/>
</dbReference>
<evidence type="ECO:0000256" key="2">
    <source>
        <dbReference type="ARBA" id="ARBA00023002"/>
    </source>
</evidence>
<comment type="similarity">
    <text evidence="1">Belongs to the short-chain dehydrogenases/reductases (SDR) family.</text>
</comment>
<dbReference type="Pfam" id="PF00106">
    <property type="entry name" value="adh_short"/>
    <property type="match status" value="1"/>
</dbReference>
<dbReference type="STRING" id="573024.SAMN05216208_2751"/>
<dbReference type="OrthoDB" id="9792355at2"/>
<dbReference type="Gene3D" id="3.40.50.720">
    <property type="entry name" value="NAD(P)-binding Rossmann-like Domain"/>
    <property type="match status" value="1"/>
</dbReference>
<sequence>MDKVALISGGSRGIGAEVAAKLADAGWRLSLGMRRPQDADARWAQHHVCAFDAMEANEAAWAEAALGHYGRIDAVICCAGIIELGDVISLGEADQTAMMEVNVNSPRRLVRAAWQALGRSGEGRVIMLASLSGKRVASAASGAYSVSKFAAVALTHGIRQAGWDKGIRATAICPSYVNTDMAGAITDYSAQDMTQPEDVARMALLALNLPNTASIAEMAVSCKAEASY</sequence>
<gene>
    <name evidence="3" type="ORF">SAMN05421666_2568</name>
</gene>
<evidence type="ECO:0000313" key="3">
    <source>
        <dbReference type="EMBL" id="SIS20331.1"/>
    </source>
</evidence>
<dbReference type="GO" id="GO:0016491">
    <property type="term" value="F:oxidoreductase activity"/>
    <property type="evidence" value="ECO:0007669"/>
    <property type="project" value="UniProtKB-KW"/>
</dbReference>
<evidence type="ECO:0000313" key="4">
    <source>
        <dbReference type="Proteomes" id="UP000186019"/>
    </source>
</evidence>
<keyword evidence="2" id="KW-0560">Oxidoreductase</keyword>
<proteinExistence type="inferred from homology"/>
<dbReference type="InterPro" id="IPR036291">
    <property type="entry name" value="NAD(P)-bd_dom_sf"/>
</dbReference>
<evidence type="ECO:0000256" key="1">
    <source>
        <dbReference type="ARBA" id="ARBA00006484"/>
    </source>
</evidence>
<protein>
    <submittedName>
        <fullName evidence="3">NADP-dependent 3-hydroxy acid dehydrogenase YdfG</fullName>
    </submittedName>
</protein>
<reference evidence="3 4" key="1">
    <citation type="submission" date="2017-01" db="EMBL/GenBank/DDBJ databases">
        <authorList>
            <person name="Mah S.A."/>
            <person name="Swanson W.J."/>
            <person name="Moy G.W."/>
            <person name="Vacquier V.D."/>
        </authorList>
    </citation>
    <scope>NUCLEOTIDE SEQUENCE [LARGE SCALE GENOMIC DNA]</scope>
    <source>
        <strain evidence="3 4">DSM 29590</strain>
    </source>
</reference>
<dbReference type="AlphaFoldDB" id="A0A1N7H6A6"/>
<dbReference type="GO" id="GO:0016020">
    <property type="term" value="C:membrane"/>
    <property type="evidence" value="ECO:0007669"/>
    <property type="project" value="TreeGrafter"/>
</dbReference>
<dbReference type="EMBL" id="FTNV01000002">
    <property type="protein sequence ID" value="SIS20331.1"/>
    <property type="molecule type" value="Genomic_DNA"/>
</dbReference>
<keyword evidence="4" id="KW-1185">Reference proteome</keyword>
<dbReference type="InterPro" id="IPR020904">
    <property type="entry name" value="Sc_DH/Rdtase_CS"/>
</dbReference>
<organism evidence="3 4">
    <name type="scientific">Roseovarius nanhaiticus</name>
    <dbReference type="NCBI Taxonomy" id="573024"/>
    <lineage>
        <taxon>Bacteria</taxon>
        <taxon>Pseudomonadati</taxon>
        <taxon>Pseudomonadota</taxon>
        <taxon>Alphaproteobacteria</taxon>
        <taxon>Rhodobacterales</taxon>
        <taxon>Roseobacteraceae</taxon>
        <taxon>Roseovarius</taxon>
    </lineage>
</organism>
<dbReference type="PRINTS" id="PR00081">
    <property type="entry name" value="GDHRDH"/>
</dbReference>
<dbReference type="Proteomes" id="UP000186019">
    <property type="component" value="Unassembled WGS sequence"/>
</dbReference>
<name>A0A1N7H6A6_9RHOB</name>
<accession>A0A1N7H6A6</accession>
<dbReference type="RefSeq" id="WP_076534556.1">
    <property type="nucleotide sequence ID" value="NZ_FOAC01000003.1"/>
</dbReference>
<dbReference type="PANTHER" id="PTHR44196:SF1">
    <property type="entry name" value="DEHYDROGENASE_REDUCTASE SDR FAMILY MEMBER 7B"/>
    <property type="match status" value="1"/>
</dbReference>